<organism evidence="1 2">
    <name type="scientific">Hydnum rufescens UP504</name>
    <dbReference type="NCBI Taxonomy" id="1448309"/>
    <lineage>
        <taxon>Eukaryota</taxon>
        <taxon>Fungi</taxon>
        <taxon>Dikarya</taxon>
        <taxon>Basidiomycota</taxon>
        <taxon>Agaricomycotina</taxon>
        <taxon>Agaricomycetes</taxon>
        <taxon>Cantharellales</taxon>
        <taxon>Hydnaceae</taxon>
        <taxon>Hydnum</taxon>
    </lineage>
</organism>
<evidence type="ECO:0000313" key="2">
    <source>
        <dbReference type="Proteomes" id="UP000886523"/>
    </source>
</evidence>
<dbReference type="EMBL" id="MU128954">
    <property type="protein sequence ID" value="KAF9515007.1"/>
    <property type="molecule type" value="Genomic_DNA"/>
</dbReference>
<gene>
    <name evidence="1" type="ORF">BS47DRAFT_1381686</name>
</gene>
<evidence type="ECO:0000313" key="1">
    <source>
        <dbReference type="EMBL" id="KAF9515007.1"/>
    </source>
</evidence>
<dbReference type="Proteomes" id="UP000886523">
    <property type="component" value="Unassembled WGS sequence"/>
</dbReference>
<dbReference type="AlphaFoldDB" id="A0A9P6B034"/>
<proteinExistence type="predicted"/>
<sequence length="174" mass="19899">MAPTTPFPFVFVGDGIADEDAAEWLRQVRLYGLGHTEDDKIRVFELCIAPGSPAWDWYDRLDPRARNSFKAIIHEFKKEYAAFFLPFLPLPAWLPLERLEQCVIREEELGRDVVEERTGLILPSHIAYARRIRRLSAAVYDQPAAPLIAEARRRLPPALRACQHVRNPQSPTGP</sequence>
<keyword evidence="2" id="KW-1185">Reference proteome</keyword>
<name>A0A9P6B034_9AGAM</name>
<accession>A0A9P6B034</accession>
<dbReference type="OrthoDB" id="2678560at2759"/>
<comment type="caution">
    <text evidence="1">The sequence shown here is derived from an EMBL/GenBank/DDBJ whole genome shotgun (WGS) entry which is preliminary data.</text>
</comment>
<protein>
    <submittedName>
        <fullName evidence="1">Uncharacterized protein</fullName>
    </submittedName>
</protein>
<reference evidence="1" key="1">
    <citation type="journal article" date="2020" name="Nat. Commun.">
        <title>Large-scale genome sequencing of mycorrhizal fungi provides insights into the early evolution of symbiotic traits.</title>
        <authorList>
            <person name="Miyauchi S."/>
            <person name="Kiss E."/>
            <person name="Kuo A."/>
            <person name="Drula E."/>
            <person name="Kohler A."/>
            <person name="Sanchez-Garcia M."/>
            <person name="Morin E."/>
            <person name="Andreopoulos B."/>
            <person name="Barry K.W."/>
            <person name="Bonito G."/>
            <person name="Buee M."/>
            <person name="Carver A."/>
            <person name="Chen C."/>
            <person name="Cichocki N."/>
            <person name="Clum A."/>
            <person name="Culley D."/>
            <person name="Crous P.W."/>
            <person name="Fauchery L."/>
            <person name="Girlanda M."/>
            <person name="Hayes R.D."/>
            <person name="Keri Z."/>
            <person name="LaButti K."/>
            <person name="Lipzen A."/>
            <person name="Lombard V."/>
            <person name="Magnuson J."/>
            <person name="Maillard F."/>
            <person name="Murat C."/>
            <person name="Nolan M."/>
            <person name="Ohm R.A."/>
            <person name="Pangilinan J."/>
            <person name="Pereira M.F."/>
            <person name="Perotto S."/>
            <person name="Peter M."/>
            <person name="Pfister S."/>
            <person name="Riley R."/>
            <person name="Sitrit Y."/>
            <person name="Stielow J.B."/>
            <person name="Szollosi G."/>
            <person name="Zifcakova L."/>
            <person name="Stursova M."/>
            <person name="Spatafora J.W."/>
            <person name="Tedersoo L."/>
            <person name="Vaario L.M."/>
            <person name="Yamada A."/>
            <person name="Yan M."/>
            <person name="Wang P."/>
            <person name="Xu J."/>
            <person name="Bruns T."/>
            <person name="Baldrian P."/>
            <person name="Vilgalys R."/>
            <person name="Dunand C."/>
            <person name="Henrissat B."/>
            <person name="Grigoriev I.V."/>
            <person name="Hibbett D."/>
            <person name="Nagy L.G."/>
            <person name="Martin F.M."/>
        </authorList>
    </citation>
    <scope>NUCLEOTIDE SEQUENCE</scope>
    <source>
        <strain evidence="1">UP504</strain>
    </source>
</reference>